<feature type="transmembrane region" description="Helical" evidence="7">
    <location>
        <begin position="66"/>
        <end position="87"/>
    </location>
</feature>
<keyword evidence="4 7" id="KW-0472">Membrane</keyword>
<dbReference type="InterPro" id="IPR052337">
    <property type="entry name" value="SAT4-like"/>
</dbReference>
<reference evidence="9 10" key="1">
    <citation type="journal article" date="2016" name="PLoS Pathog.">
        <title>Biosynthesis of antibiotic leucinostatins in bio-control fungus Purpureocillium lilacinum and their inhibition on phytophthora revealed by genome mining.</title>
        <authorList>
            <person name="Wang G."/>
            <person name="Liu Z."/>
            <person name="Lin R."/>
            <person name="Li E."/>
            <person name="Mao Z."/>
            <person name="Ling J."/>
            <person name="Yang Y."/>
            <person name="Yin W.B."/>
            <person name="Xie B."/>
        </authorList>
    </citation>
    <scope>NUCLEOTIDE SEQUENCE [LARGE SCALE GENOMIC DNA]</scope>
    <source>
        <strain evidence="9">170</strain>
    </source>
</reference>
<evidence type="ECO:0000313" key="10">
    <source>
        <dbReference type="Proteomes" id="UP000078397"/>
    </source>
</evidence>
<keyword evidence="2 7" id="KW-0812">Transmembrane</keyword>
<dbReference type="RefSeq" id="XP_018144755.1">
    <property type="nucleotide sequence ID" value="XM_018283620.1"/>
</dbReference>
<feature type="transmembrane region" description="Helical" evidence="7">
    <location>
        <begin position="260"/>
        <end position="284"/>
    </location>
</feature>
<organism evidence="9 10">
    <name type="scientific">Pochonia chlamydosporia 170</name>
    <dbReference type="NCBI Taxonomy" id="1380566"/>
    <lineage>
        <taxon>Eukaryota</taxon>
        <taxon>Fungi</taxon>
        <taxon>Dikarya</taxon>
        <taxon>Ascomycota</taxon>
        <taxon>Pezizomycotina</taxon>
        <taxon>Sordariomycetes</taxon>
        <taxon>Hypocreomycetidae</taxon>
        <taxon>Hypocreales</taxon>
        <taxon>Clavicipitaceae</taxon>
        <taxon>Pochonia</taxon>
    </lineage>
</organism>
<dbReference type="Proteomes" id="UP000078397">
    <property type="component" value="Unassembled WGS sequence"/>
</dbReference>
<feature type="compositionally biased region" description="Polar residues" evidence="6">
    <location>
        <begin position="383"/>
        <end position="392"/>
    </location>
</feature>
<dbReference type="Pfam" id="PF20684">
    <property type="entry name" value="Fung_rhodopsin"/>
    <property type="match status" value="1"/>
</dbReference>
<feature type="transmembrane region" description="Helical" evidence="7">
    <location>
        <begin position="24"/>
        <end position="45"/>
    </location>
</feature>
<evidence type="ECO:0000256" key="5">
    <source>
        <dbReference type="ARBA" id="ARBA00038359"/>
    </source>
</evidence>
<feature type="domain" description="Rhodopsin" evidence="8">
    <location>
        <begin position="42"/>
        <end position="275"/>
    </location>
</feature>
<dbReference type="PANTHER" id="PTHR33048:SF151">
    <property type="entry name" value="INTEGRAL MEMBRANE PROTEIN"/>
    <property type="match status" value="1"/>
</dbReference>
<evidence type="ECO:0000256" key="7">
    <source>
        <dbReference type="SAM" id="Phobius"/>
    </source>
</evidence>
<feature type="region of interest" description="Disordered" evidence="6">
    <location>
        <begin position="290"/>
        <end position="416"/>
    </location>
</feature>
<feature type="transmembrane region" description="Helical" evidence="7">
    <location>
        <begin position="107"/>
        <end position="125"/>
    </location>
</feature>
<comment type="caution">
    <text evidence="9">The sequence shown here is derived from an EMBL/GenBank/DDBJ whole genome shotgun (WGS) entry which is preliminary data.</text>
</comment>
<evidence type="ECO:0000256" key="3">
    <source>
        <dbReference type="ARBA" id="ARBA00022989"/>
    </source>
</evidence>
<name>A0A179FQK3_METCM</name>
<dbReference type="AlphaFoldDB" id="A0A179FQK3"/>
<feature type="transmembrane region" description="Helical" evidence="7">
    <location>
        <begin position="178"/>
        <end position="197"/>
    </location>
</feature>
<dbReference type="GeneID" id="28847614"/>
<dbReference type="InterPro" id="IPR049326">
    <property type="entry name" value="Rhodopsin_dom_fungi"/>
</dbReference>
<proteinExistence type="inferred from homology"/>
<dbReference type="EMBL" id="LSBJ02000003">
    <property type="protein sequence ID" value="OAQ67905.1"/>
    <property type="molecule type" value="Genomic_DNA"/>
</dbReference>
<evidence type="ECO:0000256" key="4">
    <source>
        <dbReference type="ARBA" id="ARBA00023136"/>
    </source>
</evidence>
<dbReference type="KEGG" id="pchm:VFPPC_04236"/>
<accession>A0A179FQK3</accession>
<gene>
    <name evidence="9" type="ORF">VFPPC_04236</name>
</gene>
<dbReference type="STRING" id="1380566.A0A179FQK3"/>
<comment type="similarity">
    <text evidence="5">Belongs to the SAT4 family.</text>
</comment>
<keyword evidence="10" id="KW-1185">Reference proteome</keyword>
<dbReference type="PANTHER" id="PTHR33048">
    <property type="entry name" value="PTH11-LIKE INTEGRAL MEMBRANE PROTEIN (AFU_ORTHOLOGUE AFUA_5G11245)"/>
    <property type="match status" value="1"/>
</dbReference>
<feature type="compositionally biased region" description="Polar residues" evidence="6">
    <location>
        <begin position="315"/>
        <end position="324"/>
    </location>
</feature>
<dbReference type="OrthoDB" id="3934549at2759"/>
<evidence type="ECO:0000259" key="8">
    <source>
        <dbReference type="Pfam" id="PF20684"/>
    </source>
</evidence>
<dbReference type="GO" id="GO:0016020">
    <property type="term" value="C:membrane"/>
    <property type="evidence" value="ECO:0007669"/>
    <property type="project" value="UniProtKB-SubCell"/>
</dbReference>
<protein>
    <recommendedName>
        <fullName evidence="8">Rhodopsin domain-containing protein</fullName>
    </recommendedName>
</protein>
<feature type="transmembrane region" description="Helical" evidence="7">
    <location>
        <begin position="218"/>
        <end position="240"/>
    </location>
</feature>
<comment type="subcellular location">
    <subcellularLocation>
        <location evidence="1">Membrane</location>
        <topology evidence="1">Multi-pass membrane protein</topology>
    </subcellularLocation>
</comment>
<feature type="transmembrane region" description="Helical" evidence="7">
    <location>
        <begin position="137"/>
        <end position="158"/>
    </location>
</feature>
<evidence type="ECO:0000256" key="2">
    <source>
        <dbReference type="ARBA" id="ARBA00022692"/>
    </source>
</evidence>
<evidence type="ECO:0000313" key="9">
    <source>
        <dbReference type="EMBL" id="OAQ67905.1"/>
    </source>
</evidence>
<keyword evidence="3 7" id="KW-1133">Transmembrane helix</keyword>
<evidence type="ECO:0000256" key="1">
    <source>
        <dbReference type="ARBA" id="ARBA00004141"/>
    </source>
</evidence>
<evidence type="ECO:0000256" key="6">
    <source>
        <dbReference type="SAM" id="MobiDB-lite"/>
    </source>
</evidence>
<sequence>MASDDSKSQLPGLPGYDPQNLQPWTVQVVVAVTVLALVAVGLRLFSRRLKHQQLWLDDKMIMFSMGWNLAVVGFIFAMYSAGMGLHADKVDPNSIVMMAKWLVVAEVLYAWNLGWTKMSLLLMYYRIFRLPYFKKMAWAVGAFVWAWVICITFLFIFICVPVQKLWYPQIPGRCINQVGTWISNAASTIFTDLVILFMPLPQIWKLQLHKTEKIGLTLAFSLGFFVVFASAYRTSVLFTYTATDPTYTLAPTVGWTAIEMSAGIVSACLPTLLPIVLCCARAFGITRTSSIPSRDSHAPPTFGGSGSNKTKLRSGPNTLTNFSTRGEDDDLHKGAESPFYRLPDNTESDSVISHPVDSRSLTPDASLEPHLRPDMQGYGHSVKSYTAKGNGSNDDDIPLQGIRVQKDFKSSTSRRR</sequence>